<keyword evidence="1" id="KW-0540">Nuclease</keyword>
<dbReference type="Gene3D" id="3.10.450.30">
    <property type="entry name" value="Microbial ribonucleases"/>
    <property type="match status" value="1"/>
</dbReference>
<evidence type="ECO:0000256" key="5">
    <source>
        <dbReference type="ARBA" id="ARBA00023239"/>
    </source>
</evidence>
<sequence length="62" mass="6459">EFSENCSRPFFEFPIFNSQVYTGGNPGPDRIVIGSLSGADATVCGVITHTGASGNGFTQCEA</sequence>
<dbReference type="GO" id="GO:0003723">
    <property type="term" value="F:RNA binding"/>
    <property type="evidence" value="ECO:0007669"/>
    <property type="project" value="InterPro"/>
</dbReference>
<keyword evidence="5" id="KW-0456">Lyase</keyword>
<evidence type="ECO:0000256" key="4">
    <source>
        <dbReference type="ARBA" id="ARBA00023157"/>
    </source>
</evidence>
<name>A0A8H3GCQ4_9AGAM</name>
<keyword evidence="2" id="KW-0255">Endonuclease</keyword>
<evidence type="ECO:0000313" key="7">
    <source>
        <dbReference type="Proteomes" id="UP000663853"/>
    </source>
</evidence>
<dbReference type="PANTHER" id="PTHR42104">
    <property type="entry name" value="EXTRACELLULAR GUANYL-SPECIFIC RIBONUCLEASE RNTA (AFU_ORTHOLOGUE AFUA_4G03230)"/>
    <property type="match status" value="1"/>
</dbReference>
<dbReference type="InterPro" id="IPR016191">
    <property type="entry name" value="Ribonuclease/ribotoxin"/>
</dbReference>
<evidence type="ECO:0000313" key="6">
    <source>
        <dbReference type="EMBL" id="CAE6443710.1"/>
    </source>
</evidence>
<dbReference type="GO" id="GO:0016787">
    <property type="term" value="F:hydrolase activity"/>
    <property type="evidence" value="ECO:0007669"/>
    <property type="project" value="UniProtKB-KW"/>
</dbReference>
<dbReference type="GO" id="GO:0016829">
    <property type="term" value="F:lyase activity"/>
    <property type="evidence" value="ECO:0007669"/>
    <property type="project" value="UniProtKB-KW"/>
</dbReference>
<keyword evidence="4" id="KW-1015">Disulfide bond</keyword>
<protein>
    <submittedName>
        <fullName evidence="6">Uncharacterized protein</fullName>
    </submittedName>
</protein>
<dbReference type="PANTHER" id="PTHR42104:SF1">
    <property type="entry name" value="EXTRACELLULAR GUANYL-SPECIFIC RIBONUCLEASE RNTA (AFU_ORTHOLOGUE AFUA_4G03230)"/>
    <property type="match status" value="1"/>
</dbReference>
<comment type="caution">
    <text evidence="6">The sequence shown here is derived from an EMBL/GenBank/DDBJ whole genome shotgun (WGS) entry which is preliminary data.</text>
</comment>
<dbReference type="GO" id="GO:0004521">
    <property type="term" value="F:RNA endonuclease activity"/>
    <property type="evidence" value="ECO:0007669"/>
    <property type="project" value="InterPro"/>
</dbReference>
<proteinExistence type="predicted"/>
<organism evidence="6 7">
    <name type="scientific">Rhizoctonia solani</name>
    <dbReference type="NCBI Taxonomy" id="456999"/>
    <lineage>
        <taxon>Eukaryota</taxon>
        <taxon>Fungi</taxon>
        <taxon>Dikarya</taxon>
        <taxon>Basidiomycota</taxon>
        <taxon>Agaricomycotina</taxon>
        <taxon>Agaricomycetes</taxon>
        <taxon>Cantharellales</taxon>
        <taxon>Ceratobasidiaceae</taxon>
        <taxon>Rhizoctonia</taxon>
    </lineage>
</organism>
<keyword evidence="3" id="KW-0378">Hydrolase</keyword>
<evidence type="ECO:0000256" key="1">
    <source>
        <dbReference type="ARBA" id="ARBA00022722"/>
    </source>
</evidence>
<dbReference type="InterPro" id="IPR000026">
    <property type="entry name" value="N1-like"/>
</dbReference>
<dbReference type="Proteomes" id="UP000663853">
    <property type="component" value="Unassembled WGS sequence"/>
</dbReference>
<dbReference type="AlphaFoldDB" id="A0A8H3GCQ4"/>
<evidence type="ECO:0000256" key="3">
    <source>
        <dbReference type="ARBA" id="ARBA00022801"/>
    </source>
</evidence>
<feature type="non-terminal residue" evidence="6">
    <location>
        <position position="1"/>
    </location>
</feature>
<reference evidence="6" key="1">
    <citation type="submission" date="2021-01" db="EMBL/GenBank/DDBJ databases">
        <authorList>
            <person name="Kaushik A."/>
        </authorList>
    </citation>
    <scope>NUCLEOTIDE SEQUENCE</scope>
    <source>
        <strain evidence="6">AG6-10EEA</strain>
    </source>
</reference>
<dbReference type="Pfam" id="PF00545">
    <property type="entry name" value="Ribonuclease"/>
    <property type="match status" value="1"/>
</dbReference>
<dbReference type="SUPFAM" id="SSF53933">
    <property type="entry name" value="Microbial ribonucleases"/>
    <property type="match status" value="1"/>
</dbReference>
<evidence type="ECO:0000256" key="2">
    <source>
        <dbReference type="ARBA" id="ARBA00022759"/>
    </source>
</evidence>
<gene>
    <name evidence="6" type="ORF">RDB_LOCUS39769</name>
</gene>
<dbReference type="EMBL" id="CAJMXA010000813">
    <property type="protein sequence ID" value="CAE6443710.1"/>
    <property type="molecule type" value="Genomic_DNA"/>
</dbReference>
<accession>A0A8H3GCQ4</accession>